<keyword evidence="4 9" id="KW-0732">Signal</keyword>
<comment type="similarity">
    <text evidence="2">Belongs to the PGA52 family.</text>
</comment>
<dbReference type="EC" id="3.2.1.39" evidence="3"/>
<dbReference type="GO" id="GO:0009277">
    <property type="term" value="C:fungal-type cell wall"/>
    <property type="evidence" value="ECO:0007669"/>
    <property type="project" value="TreeGrafter"/>
</dbReference>
<dbReference type="Pfam" id="PF10290">
    <property type="entry name" value="YJL171C_Tos1_N"/>
    <property type="match status" value="1"/>
</dbReference>
<dbReference type="Proteomes" id="UP000243797">
    <property type="component" value="Unassembled WGS sequence"/>
</dbReference>
<feature type="domain" description="Cell wall protein YJL171C/Tos1 C-terminal" evidence="10">
    <location>
        <begin position="198"/>
        <end position="413"/>
    </location>
</feature>
<feature type="compositionally biased region" description="Basic residues" evidence="8">
    <location>
        <begin position="103"/>
        <end position="127"/>
    </location>
</feature>
<dbReference type="AlphaFoldDB" id="A0A2K1R0P9"/>
<evidence type="ECO:0000256" key="2">
    <source>
        <dbReference type="ARBA" id="ARBA00006055"/>
    </source>
</evidence>
<comment type="caution">
    <text evidence="12">The sequence shown here is derived from an EMBL/GenBank/DDBJ whole genome shotgun (WGS) entry which is preliminary data.</text>
</comment>
<comment type="catalytic activity">
    <reaction evidence="1">
        <text>Hydrolysis of (1-&gt;3)-beta-D-glucosidic linkages in (1-&gt;3)-beta-D-glucans.</text>
        <dbReference type="EC" id="3.2.1.39"/>
    </reaction>
</comment>
<evidence type="ECO:0000256" key="1">
    <source>
        <dbReference type="ARBA" id="ARBA00000382"/>
    </source>
</evidence>
<proteinExistence type="inferred from homology"/>
<evidence type="ECO:0000256" key="7">
    <source>
        <dbReference type="ARBA" id="ARBA00023316"/>
    </source>
</evidence>
<dbReference type="InterPro" id="IPR018807">
    <property type="entry name" value="YJL171C/Tos1_N"/>
</dbReference>
<dbReference type="STRING" id="2082308.A0A2K1R0P9"/>
<keyword evidence="13" id="KW-1185">Reference proteome</keyword>
<reference evidence="12 13" key="1">
    <citation type="submission" date="2017-06" db="EMBL/GenBank/DDBJ databases">
        <title>Draft genome sequence of a variant of Elsinoe murrayae.</title>
        <authorList>
            <person name="Cheng Q."/>
        </authorList>
    </citation>
    <scope>NUCLEOTIDE SEQUENCE [LARGE SCALE GENOMIC DNA]</scope>
    <source>
        <strain evidence="12 13">CQ-2017a</strain>
    </source>
</reference>
<dbReference type="GO" id="GO:0071555">
    <property type="term" value="P:cell wall organization"/>
    <property type="evidence" value="ECO:0007669"/>
    <property type="project" value="UniProtKB-KW"/>
</dbReference>
<dbReference type="EMBL" id="NKHZ01000017">
    <property type="protein sequence ID" value="PNS20872.1"/>
    <property type="molecule type" value="Genomic_DNA"/>
</dbReference>
<keyword evidence="5" id="KW-0378">Hydrolase</keyword>
<organism evidence="12 13">
    <name type="scientific">Sphaceloma murrayae</name>
    <dbReference type="NCBI Taxonomy" id="2082308"/>
    <lineage>
        <taxon>Eukaryota</taxon>
        <taxon>Fungi</taxon>
        <taxon>Dikarya</taxon>
        <taxon>Ascomycota</taxon>
        <taxon>Pezizomycotina</taxon>
        <taxon>Dothideomycetes</taxon>
        <taxon>Dothideomycetidae</taxon>
        <taxon>Myriangiales</taxon>
        <taxon>Elsinoaceae</taxon>
        <taxon>Sphaceloma</taxon>
    </lineage>
</organism>
<dbReference type="PANTHER" id="PTHR31737:SF2">
    <property type="entry name" value="PROTEIN TOS1"/>
    <property type="match status" value="1"/>
</dbReference>
<protein>
    <recommendedName>
        <fullName evidence="3">glucan endo-1,3-beta-D-glucosidase</fullName>
        <ecNumber evidence="3">3.2.1.39</ecNumber>
    </recommendedName>
</protein>
<feature type="domain" description="Cell wall protein YJL171C/Tos1 N-terminal" evidence="11">
    <location>
        <begin position="41"/>
        <end position="99"/>
    </location>
</feature>
<evidence type="ECO:0000313" key="13">
    <source>
        <dbReference type="Proteomes" id="UP000243797"/>
    </source>
</evidence>
<dbReference type="OrthoDB" id="118256at2759"/>
<evidence type="ECO:0000256" key="3">
    <source>
        <dbReference type="ARBA" id="ARBA00012780"/>
    </source>
</evidence>
<feature type="chain" id="PRO_5014375791" description="glucan endo-1,3-beta-D-glucosidase" evidence="9">
    <location>
        <begin position="19"/>
        <end position="441"/>
    </location>
</feature>
<evidence type="ECO:0000256" key="4">
    <source>
        <dbReference type="ARBA" id="ARBA00022729"/>
    </source>
</evidence>
<evidence type="ECO:0000259" key="10">
    <source>
        <dbReference type="Pfam" id="PF10287"/>
    </source>
</evidence>
<evidence type="ECO:0000256" key="5">
    <source>
        <dbReference type="ARBA" id="ARBA00022801"/>
    </source>
</evidence>
<evidence type="ECO:0000256" key="8">
    <source>
        <dbReference type="SAM" id="MobiDB-lite"/>
    </source>
</evidence>
<evidence type="ECO:0000259" key="11">
    <source>
        <dbReference type="Pfam" id="PF10290"/>
    </source>
</evidence>
<dbReference type="InParanoid" id="A0A2K1R0P9"/>
<dbReference type="Pfam" id="PF10287">
    <property type="entry name" value="YJL171C_Tos1_C"/>
    <property type="match status" value="1"/>
</dbReference>
<evidence type="ECO:0000256" key="9">
    <source>
        <dbReference type="SAM" id="SignalP"/>
    </source>
</evidence>
<dbReference type="InterPro" id="IPR018805">
    <property type="entry name" value="YJL171C/Tos1_C"/>
</dbReference>
<keyword evidence="7" id="KW-0961">Cell wall biogenesis/degradation</keyword>
<name>A0A2K1R0P9_9PEZI</name>
<sequence length="441" mass="46336">MKNTIVAALAASIAGVTAWGDPSLAKDSNGNSYRNAVKGMTIDNVAASGTYPKVVSIDPATGQCSQADQSYSGPLGPLADEISAHIRGPANLKRFAVYTAQPPKKKKRGETHLRKHRRHAHGKRHEKLNKRACGDIVTATYPENGAVFSFTWTEGCGAAAAATPAPAAAKAPAAAEAVPTAAAVAKVASTPSENFISGSWSRVGFYDAAAQKKEGITFMNNRGASGMSGGWTMAMGNSLSYAAADGCTPASNDTILADTVIPSVDEISIWSDKECGANGGDCGYYRPDTVAHHGFGGVQKAFVFEFTMPHRPQDPAGPAQDMPAIWFLNAQIPRTSQYGPEACKPWPGAGEADVFETLAPGEDRAIVAIHGNEGFRAGNVDYFQRPTETPIIYAAVFMDSKLHLKVLDSFDFGVGSGPAMIDQVRSTTTTSGNDISIAAVY</sequence>
<dbReference type="GO" id="GO:0042973">
    <property type="term" value="F:glucan endo-1,3-beta-D-glucosidase activity"/>
    <property type="evidence" value="ECO:0007669"/>
    <property type="project" value="UniProtKB-EC"/>
</dbReference>
<accession>A0A2K1R0P9</accession>
<dbReference type="PANTHER" id="PTHR31737">
    <property type="entry name" value="PROTEIN TOS1"/>
    <property type="match status" value="1"/>
</dbReference>
<feature type="region of interest" description="Disordered" evidence="8">
    <location>
        <begin position="102"/>
        <end position="127"/>
    </location>
</feature>
<keyword evidence="6" id="KW-0326">Glycosidase</keyword>
<evidence type="ECO:0000313" key="12">
    <source>
        <dbReference type="EMBL" id="PNS20872.1"/>
    </source>
</evidence>
<feature type="signal peptide" evidence="9">
    <location>
        <begin position="1"/>
        <end position="18"/>
    </location>
</feature>
<gene>
    <name evidence="12" type="ORF">CAC42_2803</name>
</gene>
<evidence type="ECO:0000256" key="6">
    <source>
        <dbReference type="ARBA" id="ARBA00023295"/>
    </source>
</evidence>